<evidence type="ECO:0000313" key="1">
    <source>
        <dbReference type="EMBL" id="CDX12278.1"/>
    </source>
</evidence>
<name>A0A090DAR0_MESPL</name>
<gene>
    <name evidence="1" type="ORF">MPL3356_110421</name>
</gene>
<accession>A0A090DAR0</accession>
<protein>
    <submittedName>
        <fullName evidence="1">Uncharacterized protein</fullName>
    </submittedName>
</protein>
<reference evidence="2" key="1">
    <citation type="submission" date="2014-08" db="EMBL/GenBank/DDBJ databases">
        <authorList>
            <person name="Moulin L."/>
        </authorList>
    </citation>
    <scope>NUCLEOTIDE SEQUENCE [LARGE SCALE GENOMIC DNA]</scope>
</reference>
<evidence type="ECO:0000313" key="2">
    <source>
        <dbReference type="Proteomes" id="UP000045285"/>
    </source>
</evidence>
<dbReference type="EMBL" id="CCMZ01000003">
    <property type="protein sequence ID" value="CDX12278.1"/>
    <property type="molecule type" value="Genomic_DNA"/>
</dbReference>
<dbReference type="AlphaFoldDB" id="A0A090DAR0"/>
<sequence length="187" mass="20383">MSRAVPEDDLVDLLSELSTGSDMSPAAVEAFARAHPAQREAILRFAIDWHADEWEADNEDILPFLAPDLSSYQQTVVTDPFEGKSVAELKAAANASNIPLSLLSKLESRSIAVETIPLVLIRHLAFCLGAELSTLLGFLSLKQTLPPAVQFRSDQVPEASPKIGFAEAVRNTAMDAAQRERWLTLAE</sequence>
<dbReference type="Proteomes" id="UP000045285">
    <property type="component" value="Unassembled WGS sequence"/>
</dbReference>
<organism evidence="1 2">
    <name type="scientific">Mesorhizobium plurifarium</name>
    <dbReference type="NCBI Taxonomy" id="69974"/>
    <lineage>
        <taxon>Bacteria</taxon>
        <taxon>Pseudomonadati</taxon>
        <taxon>Pseudomonadota</taxon>
        <taxon>Alphaproteobacteria</taxon>
        <taxon>Hyphomicrobiales</taxon>
        <taxon>Phyllobacteriaceae</taxon>
        <taxon>Mesorhizobium</taxon>
    </lineage>
</organism>
<proteinExistence type="predicted"/>
<keyword evidence="2" id="KW-1185">Reference proteome</keyword>